<dbReference type="PROSITE" id="PS01081">
    <property type="entry name" value="HTH_TETR_1"/>
    <property type="match status" value="1"/>
</dbReference>
<keyword evidence="3" id="KW-0804">Transcription</keyword>
<feature type="domain" description="HTH tetR-type" evidence="5">
    <location>
        <begin position="8"/>
        <end position="68"/>
    </location>
</feature>
<keyword evidence="1" id="KW-0805">Transcription regulation</keyword>
<dbReference type="Pfam" id="PF00440">
    <property type="entry name" value="TetR_N"/>
    <property type="match status" value="1"/>
</dbReference>
<evidence type="ECO:0000259" key="5">
    <source>
        <dbReference type="PROSITE" id="PS50977"/>
    </source>
</evidence>
<dbReference type="NCBIfam" id="NF041196">
    <property type="entry name" value="ScbR_bind_reg"/>
    <property type="match status" value="1"/>
</dbReference>
<dbReference type="Proteomes" id="UP000318103">
    <property type="component" value="Unassembled WGS sequence"/>
</dbReference>
<keyword evidence="2 4" id="KW-0238">DNA-binding</keyword>
<dbReference type="SUPFAM" id="SSF46689">
    <property type="entry name" value="Homeodomain-like"/>
    <property type="match status" value="1"/>
</dbReference>
<dbReference type="InterPro" id="IPR036271">
    <property type="entry name" value="Tet_transcr_reg_TetR-rel_C_sf"/>
</dbReference>
<dbReference type="InterPro" id="IPR054126">
    <property type="entry name" value="CprB_TetR_C"/>
</dbReference>
<evidence type="ECO:0000313" key="7">
    <source>
        <dbReference type="Proteomes" id="UP000318103"/>
    </source>
</evidence>
<dbReference type="InterPro" id="IPR001647">
    <property type="entry name" value="HTH_TetR"/>
</dbReference>
<evidence type="ECO:0000313" key="6">
    <source>
        <dbReference type="EMBL" id="TQK79309.1"/>
    </source>
</evidence>
<evidence type="ECO:0000256" key="2">
    <source>
        <dbReference type="ARBA" id="ARBA00023125"/>
    </source>
</evidence>
<protein>
    <submittedName>
        <fullName evidence="6">TetR family transcriptional regulator</fullName>
    </submittedName>
</protein>
<dbReference type="PRINTS" id="PR00455">
    <property type="entry name" value="HTHTETR"/>
</dbReference>
<dbReference type="PANTHER" id="PTHR30055">
    <property type="entry name" value="HTH-TYPE TRANSCRIPTIONAL REGULATOR RUTR"/>
    <property type="match status" value="1"/>
</dbReference>
<accession>A0A542SXI7</accession>
<dbReference type="InterPro" id="IPR050109">
    <property type="entry name" value="HTH-type_TetR-like_transc_reg"/>
</dbReference>
<dbReference type="AlphaFoldDB" id="A0A542SXI7"/>
<dbReference type="GO" id="GO:0003700">
    <property type="term" value="F:DNA-binding transcription factor activity"/>
    <property type="evidence" value="ECO:0007669"/>
    <property type="project" value="TreeGrafter"/>
</dbReference>
<dbReference type="EMBL" id="VFNX01000007">
    <property type="protein sequence ID" value="TQK79309.1"/>
    <property type="molecule type" value="Genomic_DNA"/>
</dbReference>
<dbReference type="SUPFAM" id="SSF48498">
    <property type="entry name" value="Tetracyclin repressor-like, C-terminal domain"/>
    <property type="match status" value="1"/>
</dbReference>
<name>A0A542SXI7_9ACTN</name>
<reference evidence="6 7" key="1">
    <citation type="submission" date="2019-06" db="EMBL/GenBank/DDBJ databases">
        <title>Sequencing the genomes of 1000 actinobacteria strains.</title>
        <authorList>
            <person name="Klenk H.-P."/>
        </authorList>
    </citation>
    <scope>NUCLEOTIDE SEQUENCE [LARGE SCALE GENOMIC DNA]</scope>
    <source>
        <strain evidence="6 7">DSM 41929</strain>
    </source>
</reference>
<dbReference type="GO" id="GO:0000976">
    <property type="term" value="F:transcription cis-regulatory region binding"/>
    <property type="evidence" value="ECO:0007669"/>
    <property type="project" value="TreeGrafter"/>
</dbReference>
<dbReference type="InterPro" id="IPR023772">
    <property type="entry name" value="DNA-bd_HTH_TetR-type_CS"/>
</dbReference>
<gene>
    <name evidence="6" type="ORF">FB563_8304</name>
</gene>
<evidence type="ECO:0000256" key="3">
    <source>
        <dbReference type="ARBA" id="ARBA00023163"/>
    </source>
</evidence>
<evidence type="ECO:0000256" key="1">
    <source>
        <dbReference type="ARBA" id="ARBA00023015"/>
    </source>
</evidence>
<keyword evidence="7" id="KW-1185">Reference proteome</keyword>
<dbReference type="OrthoDB" id="3237195at2"/>
<proteinExistence type="predicted"/>
<dbReference type="PANTHER" id="PTHR30055:SF234">
    <property type="entry name" value="HTH-TYPE TRANSCRIPTIONAL REGULATOR BETI"/>
    <property type="match status" value="1"/>
</dbReference>
<dbReference type="PROSITE" id="PS50977">
    <property type="entry name" value="HTH_TETR_2"/>
    <property type="match status" value="1"/>
</dbReference>
<dbReference type="Pfam" id="PF21935">
    <property type="entry name" value="TetR_C_45"/>
    <property type="match status" value="1"/>
</dbReference>
<dbReference type="Gene3D" id="1.10.357.10">
    <property type="entry name" value="Tetracycline Repressor, domain 2"/>
    <property type="match status" value="1"/>
</dbReference>
<dbReference type="InterPro" id="IPR047923">
    <property type="entry name" value="ArpA-like"/>
</dbReference>
<dbReference type="RefSeq" id="WP_055708738.1">
    <property type="nucleotide sequence ID" value="NZ_JBPJFI010000003.1"/>
</dbReference>
<organism evidence="6 7">
    <name type="scientific">Streptomyces puniciscabiei</name>
    <dbReference type="NCBI Taxonomy" id="164348"/>
    <lineage>
        <taxon>Bacteria</taxon>
        <taxon>Bacillati</taxon>
        <taxon>Actinomycetota</taxon>
        <taxon>Actinomycetes</taxon>
        <taxon>Kitasatosporales</taxon>
        <taxon>Streptomycetaceae</taxon>
        <taxon>Streptomyces</taxon>
    </lineage>
</organism>
<dbReference type="InterPro" id="IPR009057">
    <property type="entry name" value="Homeodomain-like_sf"/>
</dbReference>
<evidence type="ECO:0000256" key="4">
    <source>
        <dbReference type="PROSITE-ProRule" id="PRU00335"/>
    </source>
</evidence>
<sequence length="227" mass="24931">MAQQERAIRTRQAILVAAAQVFAEVGYQAATIVEILRRADVTKGALYFHFPSKEELAQAVLANQLTGMPQTPPRELKLQQCLDEAFLLAHLLQEGDSLVQGSIRLTVEQGSPRDGLDRRVPMAGWVEHNTAMLAQAKQNGELLPQADVEAVARMFVGAFTGVQVLSKVMTGHADLMDRVADLQRHLMASIAVPAVLVRLDMAPDRGERVHKEIMRLRRAAEPVEAVG</sequence>
<comment type="caution">
    <text evidence="6">The sequence shown here is derived from an EMBL/GenBank/DDBJ whole genome shotgun (WGS) entry which is preliminary data.</text>
</comment>
<feature type="DNA-binding region" description="H-T-H motif" evidence="4">
    <location>
        <begin position="31"/>
        <end position="50"/>
    </location>
</feature>